<dbReference type="Proteomes" id="UP000294958">
    <property type="component" value="Unassembled WGS sequence"/>
</dbReference>
<dbReference type="InterPro" id="IPR011108">
    <property type="entry name" value="RMMBL"/>
</dbReference>
<dbReference type="PATRIC" id="fig|69279.3.peg.2336"/>
<dbReference type="GO" id="GO:0004521">
    <property type="term" value="F:RNA endonuclease activity"/>
    <property type="evidence" value="ECO:0007669"/>
    <property type="project" value="TreeGrafter"/>
</dbReference>
<dbReference type="InterPro" id="IPR050698">
    <property type="entry name" value="MBL"/>
</dbReference>
<dbReference type="GO" id="GO:0016787">
    <property type="term" value="F:hydrolase activity"/>
    <property type="evidence" value="ECO:0007669"/>
    <property type="project" value="UniProtKB-KW"/>
</dbReference>
<dbReference type="STRING" id="69279.BG36_04725"/>
<proteinExistence type="predicted"/>
<evidence type="ECO:0000313" key="5">
    <source>
        <dbReference type="EMBL" id="TDR34904.1"/>
    </source>
</evidence>
<dbReference type="OrthoDB" id="9803916at2"/>
<dbReference type="Proteomes" id="UP000019849">
    <property type="component" value="Unassembled WGS sequence"/>
</dbReference>
<accession>A0A011VHL3</accession>
<keyword evidence="1" id="KW-0378">Hydrolase</keyword>
<evidence type="ECO:0000259" key="2">
    <source>
        <dbReference type="SMART" id="SM00849"/>
    </source>
</evidence>
<dbReference type="Pfam" id="PF10996">
    <property type="entry name" value="Beta-Casp"/>
    <property type="match status" value="1"/>
</dbReference>
<reference evidence="5 7" key="2">
    <citation type="submission" date="2019-03" db="EMBL/GenBank/DDBJ databases">
        <title>Genomic Encyclopedia of Type Strains, Phase IV (KMG-IV): sequencing the most valuable type-strain genomes for metagenomic binning, comparative biology and taxonomic classification.</title>
        <authorList>
            <person name="Goeker M."/>
        </authorList>
    </citation>
    <scope>NUCLEOTIDE SEQUENCE [LARGE SCALE GENOMIC DNA]</scope>
    <source>
        <strain evidence="5 7">DSM 11603</strain>
    </source>
</reference>
<protein>
    <submittedName>
        <fullName evidence="5">Metallo-beta-lactamase family protein</fullName>
    </submittedName>
    <submittedName>
        <fullName evidence="4">mRNA 3'-end processing factor</fullName>
    </submittedName>
</protein>
<dbReference type="SMART" id="SM01027">
    <property type="entry name" value="Beta-Casp"/>
    <property type="match status" value="1"/>
</dbReference>
<reference evidence="4 6" key="1">
    <citation type="submission" date="2014-02" db="EMBL/GenBank/DDBJ databases">
        <title>Aquamicrobium defluvii Genome sequencing.</title>
        <authorList>
            <person name="Wang X."/>
        </authorList>
    </citation>
    <scope>NUCLEOTIDE SEQUENCE [LARGE SCALE GENOMIC DNA]</scope>
    <source>
        <strain evidence="4 6">W13Z1</strain>
    </source>
</reference>
<organism evidence="4 6">
    <name type="scientific">Aquamicrobium defluvii</name>
    <dbReference type="NCBI Taxonomy" id="69279"/>
    <lineage>
        <taxon>Bacteria</taxon>
        <taxon>Pseudomonadati</taxon>
        <taxon>Pseudomonadota</taxon>
        <taxon>Alphaproteobacteria</taxon>
        <taxon>Hyphomicrobiales</taxon>
        <taxon>Phyllobacteriaceae</taxon>
        <taxon>Aquamicrobium</taxon>
    </lineage>
</organism>
<evidence type="ECO:0000313" key="7">
    <source>
        <dbReference type="Proteomes" id="UP000294958"/>
    </source>
</evidence>
<evidence type="ECO:0000259" key="3">
    <source>
        <dbReference type="SMART" id="SM01027"/>
    </source>
</evidence>
<name>A0A011VHL3_9HYPH</name>
<dbReference type="SMART" id="SM00849">
    <property type="entry name" value="Lactamase_B"/>
    <property type="match status" value="1"/>
</dbReference>
<feature type="domain" description="Metallo-beta-lactamase" evidence="2">
    <location>
        <begin position="15"/>
        <end position="237"/>
    </location>
</feature>
<dbReference type="PANTHER" id="PTHR11203:SF37">
    <property type="entry name" value="INTEGRATOR COMPLEX SUBUNIT 11"/>
    <property type="match status" value="1"/>
</dbReference>
<dbReference type="PANTHER" id="PTHR11203">
    <property type="entry name" value="CLEAVAGE AND POLYADENYLATION SPECIFICITY FACTOR FAMILY MEMBER"/>
    <property type="match status" value="1"/>
</dbReference>
<dbReference type="EMBL" id="JENY01000014">
    <property type="protein sequence ID" value="EXL07890.1"/>
    <property type="molecule type" value="Genomic_DNA"/>
</dbReference>
<dbReference type="Pfam" id="PF07521">
    <property type="entry name" value="RMMBL"/>
    <property type="match status" value="1"/>
</dbReference>
<dbReference type="Gene3D" id="3.60.15.10">
    <property type="entry name" value="Ribonuclease Z/Hydroxyacylglutathione hydrolase-like"/>
    <property type="match status" value="1"/>
</dbReference>
<sequence length="454" mass="49591">MTLSISFLGGVGTVTGSRSLLDRRGRRVLVDCGLFQGLKQLRLRNWAKFPVDPASVDAVLLTHAHLDHSGYLPALVRDGFRGRVHAPQATIDLCEILLKDSGFLQEKDAEYANKHGFSRHKPAAPLYTLKDAKAALLHLRAVPFHERHSLPDGPEILLRRAGHILGAASIVCRWGGASIAFSGDLGRFGDPVMVAPEAVPEADYVVVESTYGNRLHEKRDPQDALAEIVNRTVARGGTVVIPAFAVGCAQSLLYHLEHLVSSGRISGAPVFLDSPMAINATELLHRHNGDHRLTPEECARACNVAQYVRGVEESKALTSNPMPKVVVSASGMATGGRVLHHLKRYAPDKRNTILFSGFQAAGTRGADMLDGADRIKIHGEYIPVRAEVANLPMLSAHADSDEIVKWLGSFRRPPKMTFISHGEPEASDALRRRIQDDLGWPCRVPEHLEKVVLE</sequence>
<dbReference type="CDD" id="cd16295">
    <property type="entry name" value="TTHA0252-CPSF-like_MBL-fold"/>
    <property type="match status" value="1"/>
</dbReference>
<dbReference type="eggNOG" id="COG1236">
    <property type="taxonomic scope" value="Bacteria"/>
</dbReference>
<gene>
    <name evidence="4" type="ORF">BG36_04725</name>
    <name evidence="5" type="ORF">DES43_112116</name>
</gene>
<keyword evidence="7" id="KW-1185">Reference proteome</keyword>
<dbReference type="InterPro" id="IPR022712">
    <property type="entry name" value="Beta_Casp"/>
</dbReference>
<dbReference type="SUPFAM" id="SSF56281">
    <property type="entry name" value="Metallo-hydrolase/oxidoreductase"/>
    <property type="match status" value="1"/>
</dbReference>
<feature type="domain" description="Beta-Casp" evidence="3">
    <location>
        <begin position="249"/>
        <end position="368"/>
    </location>
</feature>
<dbReference type="InterPro" id="IPR036866">
    <property type="entry name" value="RibonucZ/Hydroxyglut_hydro"/>
</dbReference>
<dbReference type="AlphaFoldDB" id="A0A011VHL3"/>
<dbReference type="Gene3D" id="3.40.50.10890">
    <property type="match status" value="1"/>
</dbReference>
<evidence type="ECO:0000313" key="4">
    <source>
        <dbReference type="EMBL" id="EXL07890.1"/>
    </source>
</evidence>
<dbReference type="Pfam" id="PF12706">
    <property type="entry name" value="Lactamase_B_2"/>
    <property type="match status" value="1"/>
</dbReference>
<comment type="caution">
    <text evidence="4">The sequence shown here is derived from an EMBL/GenBank/DDBJ whole genome shotgun (WGS) entry which is preliminary data.</text>
</comment>
<evidence type="ECO:0000256" key="1">
    <source>
        <dbReference type="ARBA" id="ARBA00022801"/>
    </source>
</evidence>
<dbReference type="EMBL" id="SNZF01000012">
    <property type="protein sequence ID" value="TDR34904.1"/>
    <property type="molecule type" value="Genomic_DNA"/>
</dbReference>
<evidence type="ECO:0000313" key="6">
    <source>
        <dbReference type="Proteomes" id="UP000019849"/>
    </source>
</evidence>
<dbReference type="RefSeq" id="WP_035026751.1">
    <property type="nucleotide sequence ID" value="NZ_KK073887.1"/>
</dbReference>
<dbReference type="InterPro" id="IPR001279">
    <property type="entry name" value="Metallo-B-lactamas"/>
</dbReference>
<dbReference type="HOGENOM" id="CLU_009673_5_2_5"/>